<evidence type="ECO:0000259" key="3">
    <source>
        <dbReference type="PROSITE" id="PS51186"/>
    </source>
</evidence>
<dbReference type="RefSeq" id="WP_221421701.1">
    <property type="nucleotide sequence ID" value="NZ_CP081297.1"/>
</dbReference>
<evidence type="ECO:0000313" key="4">
    <source>
        <dbReference type="EMBL" id="QZD86155.1"/>
    </source>
</evidence>
<evidence type="ECO:0000256" key="2">
    <source>
        <dbReference type="ARBA" id="ARBA00023315"/>
    </source>
</evidence>
<evidence type="ECO:0000313" key="5">
    <source>
        <dbReference type="Proteomes" id="UP000824280"/>
    </source>
</evidence>
<keyword evidence="2" id="KW-0012">Acyltransferase</keyword>
<dbReference type="Pfam" id="PF00583">
    <property type="entry name" value="Acetyltransf_1"/>
    <property type="match status" value="1"/>
</dbReference>
<dbReference type="Gene3D" id="3.40.630.30">
    <property type="match status" value="1"/>
</dbReference>
<dbReference type="PANTHER" id="PTHR43877:SF5">
    <property type="entry name" value="BLL8307 PROTEIN"/>
    <property type="match status" value="1"/>
</dbReference>
<sequence length="153" mass="16170">MTLRIAKAGIDDPDVRALATLHQQNMHAVSPPGTDFALDVSGLSSPDITIVGAWDDGVLIAIGALKTLGNNHAELKSMRTHPDHTGKGAARGILQELIEIARASGVTRLSLETGTSAAFQPAVRLYTTRGFVAGEGFAEYANGPHNQCYHLTL</sequence>
<dbReference type="PANTHER" id="PTHR43877">
    <property type="entry name" value="AMINOALKYLPHOSPHONATE N-ACETYLTRANSFERASE-RELATED-RELATED"/>
    <property type="match status" value="1"/>
</dbReference>
<dbReference type="EMBL" id="CP081297">
    <property type="protein sequence ID" value="QZD86155.1"/>
    <property type="molecule type" value="Genomic_DNA"/>
</dbReference>
<name>A0ABX8ZAX9_9SPHN</name>
<dbReference type="InterPro" id="IPR000182">
    <property type="entry name" value="GNAT_dom"/>
</dbReference>
<gene>
    <name evidence="4" type="ORF">K3166_07665</name>
</gene>
<dbReference type="SUPFAM" id="SSF55729">
    <property type="entry name" value="Acyl-CoA N-acyltransferases (Nat)"/>
    <property type="match status" value="1"/>
</dbReference>
<dbReference type="CDD" id="cd04301">
    <property type="entry name" value="NAT_SF"/>
    <property type="match status" value="1"/>
</dbReference>
<dbReference type="PROSITE" id="PS51186">
    <property type="entry name" value="GNAT"/>
    <property type="match status" value="1"/>
</dbReference>
<protein>
    <submittedName>
        <fullName evidence="4">GNAT family N-acetyltransferase</fullName>
    </submittedName>
</protein>
<reference evidence="4 5" key="1">
    <citation type="submission" date="2021-08" db="EMBL/GenBank/DDBJ databases">
        <title>Comparative Genomics Analysis of the Genus Qipengyuania Reveals Extensive Genetic Diversity and Metabolic Versatility, Including the Description of Fifteen Novel Species.</title>
        <authorList>
            <person name="Liu Y."/>
        </authorList>
    </citation>
    <scope>NUCLEOTIDE SEQUENCE [LARGE SCALE GENOMIC DNA]</scope>
    <source>
        <strain evidence="4 5">1XM2-8</strain>
    </source>
</reference>
<dbReference type="Proteomes" id="UP000824280">
    <property type="component" value="Chromosome"/>
</dbReference>
<organism evidence="4 5">
    <name type="scientific">Qipengyuania psychrotolerans</name>
    <dbReference type="NCBI Taxonomy" id="2867238"/>
    <lineage>
        <taxon>Bacteria</taxon>
        <taxon>Pseudomonadati</taxon>
        <taxon>Pseudomonadota</taxon>
        <taxon>Alphaproteobacteria</taxon>
        <taxon>Sphingomonadales</taxon>
        <taxon>Erythrobacteraceae</taxon>
        <taxon>Qipengyuania</taxon>
    </lineage>
</organism>
<feature type="domain" description="N-acetyltransferase" evidence="3">
    <location>
        <begin position="1"/>
        <end position="153"/>
    </location>
</feature>
<keyword evidence="5" id="KW-1185">Reference proteome</keyword>
<dbReference type="InterPro" id="IPR050832">
    <property type="entry name" value="Bact_Acetyltransf"/>
</dbReference>
<accession>A0ABX8ZAX9</accession>
<dbReference type="InterPro" id="IPR016181">
    <property type="entry name" value="Acyl_CoA_acyltransferase"/>
</dbReference>
<proteinExistence type="predicted"/>
<evidence type="ECO:0000256" key="1">
    <source>
        <dbReference type="ARBA" id="ARBA00022679"/>
    </source>
</evidence>
<keyword evidence="1" id="KW-0808">Transferase</keyword>